<reference evidence="3 4" key="1">
    <citation type="submission" date="2017-08" db="EMBL/GenBank/DDBJ databases">
        <title>Mechanisms for carbon and nitrogen cycling indicate functional differentiation within the Candidate Phyla Radiation.</title>
        <authorList>
            <person name="Danczak R.E."/>
            <person name="Johnston M.D."/>
            <person name="Kenah C."/>
            <person name="Slattery M."/>
            <person name="Wrighton K.C."/>
            <person name="Wilkins M.J."/>
        </authorList>
    </citation>
    <scope>NUCLEOTIDE SEQUENCE [LARGE SCALE GENOMIC DNA]</scope>
    <source>
        <strain evidence="3">Gr01-1014_85</strain>
    </source>
</reference>
<keyword evidence="2" id="KW-0472">Membrane</keyword>
<feature type="region of interest" description="Disordered" evidence="1">
    <location>
        <begin position="127"/>
        <end position="187"/>
    </location>
</feature>
<keyword evidence="2" id="KW-1133">Transmembrane helix</keyword>
<feature type="transmembrane region" description="Helical" evidence="2">
    <location>
        <begin position="325"/>
        <end position="343"/>
    </location>
</feature>
<dbReference type="AlphaFoldDB" id="A0A554JDE2"/>
<evidence type="ECO:0000256" key="2">
    <source>
        <dbReference type="SAM" id="Phobius"/>
    </source>
</evidence>
<evidence type="ECO:0000313" key="4">
    <source>
        <dbReference type="Proteomes" id="UP000316253"/>
    </source>
</evidence>
<dbReference type="Proteomes" id="UP000316253">
    <property type="component" value="Unassembled WGS sequence"/>
</dbReference>
<evidence type="ECO:0000313" key="3">
    <source>
        <dbReference type="EMBL" id="TSC66311.1"/>
    </source>
</evidence>
<dbReference type="EMBL" id="VMFD01000010">
    <property type="protein sequence ID" value="TSC66311.1"/>
    <property type="molecule type" value="Genomic_DNA"/>
</dbReference>
<proteinExistence type="predicted"/>
<comment type="caution">
    <text evidence="3">The sequence shown here is derived from an EMBL/GenBank/DDBJ whole genome shotgun (WGS) entry which is preliminary data.</text>
</comment>
<feature type="compositionally biased region" description="Basic and acidic residues" evidence="1">
    <location>
        <begin position="140"/>
        <end position="149"/>
    </location>
</feature>
<accession>A0A554JDE2</accession>
<feature type="region of interest" description="Disordered" evidence="1">
    <location>
        <begin position="222"/>
        <end position="241"/>
    </location>
</feature>
<feature type="region of interest" description="Disordered" evidence="1">
    <location>
        <begin position="75"/>
        <end position="97"/>
    </location>
</feature>
<feature type="compositionally biased region" description="Basic and acidic residues" evidence="1">
    <location>
        <begin position="171"/>
        <end position="181"/>
    </location>
</feature>
<evidence type="ECO:0000256" key="1">
    <source>
        <dbReference type="SAM" id="MobiDB-lite"/>
    </source>
</evidence>
<protein>
    <submittedName>
        <fullName evidence="3">Uncharacterized protein</fullName>
    </submittedName>
</protein>
<keyword evidence="2" id="KW-0812">Transmembrane</keyword>
<feature type="transmembrane region" description="Helical" evidence="2">
    <location>
        <begin position="294"/>
        <end position="313"/>
    </location>
</feature>
<feature type="transmembrane region" description="Helical" evidence="2">
    <location>
        <begin position="355"/>
        <end position="377"/>
    </location>
</feature>
<feature type="transmembrane region" description="Helical" evidence="2">
    <location>
        <begin position="383"/>
        <end position="401"/>
    </location>
</feature>
<name>A0A554JDE2_9BACT</name>
<feature type="transmembrane region" description="Helical" evidence="2">
    <location>
        <begin position="45"/>
        <end position="63"/>
    </location>
</feature>
<gene>
    <name evidence="3" type="ORF">CEO22_138</name>
</gene>
<feature type="transmembrane region" description="Helical" evidence="2">
    <location>
        <begin position="20"/>
        <end position="38"/>
    </location>
</feature>
<organism evidence="3 4">
    <name type="scientific">Candidatus Berkelbacteria bacterium Gr01-1014_85</name>
    <dbReference type="NCBI Taxonomy" id="2017150"/>
    <lineage>
        <taxon>Bacteria</taxon>
        <taxon>Candidatus Berkelbacteria</taxon>
    </lineage>
</organism>
<sequence length="418" mass="46371">MIEASRKYDKFRHGYELVLASGYFLLMLAELWLILTGFNRTSSSWLIGQALGLIVLATGFMQYQKVVQAERLSAQFDPQSPASPKLAKTNKTSQTKRSELATLVSSNNEQPPKQESENLVQDIQTATTLPTETTTTAKSEPIKVAKPELQHISTINTHDETDDEPTATLLDKQDKQEKQVKSETTVKSSVKSAINLSQLKRKSERPKGRKKRQALLNDLFPIPEATTTDHPPLPSATVDKSDHRLPSELPIGLFGYNFATGQSLFSTAVPAVSWLAASSILASLFSLRDRKGMPWLIAGFILINLSTLIQVLSGYLELSWWSNPWLSASSLTLSYLLIACGSYQRIRGKVTKHFLQIVIWLYLMIMATTIGLSLTIVESAASLTMLTYFVVGTLTLILPIIHAMAFDHPQLNPETAHE</sequence>
<feature type="compositionally biased region" description="Low complexity" evidence="1">
    <location>
        <begin position="127"/>
        <end position="136"/>
    </location>
</feature>